<proteinExistence type="predicted"/>
<dbReference type="EMBL" id="BMAT01005068">
    <property type="protein sequence ID" value="GFR87027.1"/>
    <property type="molecule type" value="Genomic_DNA"/>
</dbReference>
<dbReference type="AlphaFoldDB" id="A0AAV4GMM7"/>
<sequence length="110" mass="12513">MMCFGGDNASGLNSGERNNAGRDRDVNVDEGDDDDDDDDADDDDDDNDDDDDDDDNNNDDDNNDDDDDEDDDDVQEKKIQKTLPKIKVHFMKFVMALFLFLNTICFHPRV</sequence>
<gene>
    <name evidence="2" type="ORF">ElyMa_002482200</name>
</gene>
<evidence type="ECO:0000313" key="3">
    <source>
        <dbReference type="Proteomes" id="UP000762676"/>
    </source>
</evidence>
<name>A0AAV4GMM7_9GAST</name>
<evidence type="ECO:0000313" key="2">
    <source>
        <dbReference type="EMBL" id="GFR87027.1"/>
    </source>
</evidence>
<reference evidence="2 3" key="1">
    <citation type="journal article" date="2021" name="Elife">
        <title>Chloroplast acquisition without the gene transfer in kleptoplastic sea slugs, Plakobranchus ocellatus.</title>
        <authorList>
            <person name="Maeda T."/>
            <person name="Takahashi S."/>
            <person name="Yoshida T."/>
            <person name="Shimamura S."/>
            <person name="Takaki Y."/>
            <person name="Nagai Y."/>
            <person name="Toyoda A."/>
            <person name="Suzuki Y."/>
            <person name="Arimoto A."/>
            <person name="Ishii H."/>
            <person name="Satoh N."/>
            <person name="Nishiyama T."/>
            <person name="Hasebe M."/>
            <person name="Maruyama T."/>
            <person name="Minagawa J."/>
            <person name="Obokata J."/>
            <person name="Shigenobu S."/>
        </authorList>
    </citation>
    <scope>NUCLEOTIDE SEQUENCE [LARGE SCALE GENOMIC DNA]</scope>
</reference>
<organism evidence="2 3">
    <name type="scientific">Elysia marginata</name>
    <dbReference type="NCBI Taxonomy" id="1093978"/>
    <lineage>
        <taxon>Eukaryota</taxon>
        <taxon>Metazoa</taxon>
        <taxon>Spiralia</taxon>
        <taxon>Lophotrochozoa</taxon>
        <taxon>Mollusca</taxon>
        <taxon>Gastropoda</taxon>
        <taxon>Heterobranchia</taxon>
        <taxon>Euthyneura</taxon>
        <taxon>Panpulmonata</taxon>
        <taxon>Sacoglossa</taxon>
        <taxon>Placobranchoidea</taxon>
        <taxon>Plakobranchidae</taxon>
        <taxon>Elysia</taxon>
    </lineage>
</organism>
<evidence type="ECO:0000256" key="1">
    <source>
        <dbReference type="SAM" id="MobiDB-lite"/>
    </source>
</evidence>
<comment type="caution">
    <text evidence="2">The sequence shown here is derived from an EMBL/GenBank/DDBJ whole genome shotgun (WGS) entry which is preliminary data.</text>
</comment>
<dbReference type="Proteomes" id="UP000762676">
    <property type="component" value="Unassembled WGS sequence"/>
</dbReference>
<feature type="compositionally biased region" description="Acidic residues" evidence="1">
    <location>
        <begin position="28"/>
        <end position="74"/>
    </location>
</feature>
<feature type="region of interest" description="Disordered" evidence="1">
    <location>
        <begin position="1"/>
        <end position="81"/>
    </location>
</feature>
<accession>A0AAV4GMM7</accession>
<protein>
    <submittedName>
        <fullName evidence="2">Uncharacterized protein</fullName>
    </submittedName>
</protein>
<keyword evidence="3" id="KW-1185">Reference proteome</keyword>